<sequence>MNTQLSITEVQQLQQLFQAPDSSEINEIQTAIATLAKYEGELEASFDELWSTRVGDLETYAPKGQSLWKVTLQVLRREICEDDGFRGKVKEYTKNPGSAPLLTGAIVSLVTIATAHGVPIDPAIATIIVLYILKIGLNIFCEYTEPSKSQNPPA</sequence>
<accession>A0A951PBG9</accession>
<evidence type="ECO:0000313" key="2">
    <source>
        <dbReference type="EMBL" id="MBW4466105.1"/>
    </source>
</evidence>
<protein>
    <submittedName>
        <fullName evidence="2">Uncharacterized protein</fullName>
    </submittedName>
</protein>
<dbReference type="Proteomes" id="UP000707356">
    <property type="component" value="Unassembled WGS sequence"/>
</dbReference>
<reference evidence="2" key="1">
    <citation type="submission" date="2021-05" db="EMBL/GenBank/DDBJ databases">
        <authorList>
            <person name="Pietrasiak N."/>
            <person name="Ward R."/>
            <person name="Stajich J.E."/>
            <person name="Kurbessoian T."/>
        </authorList>
    </citation>
    <scope>NUCLEOTIDE SEQUENCE</scope>
    <source>
        <strain evidence="2">GSE-TBD4-15B</strain>
    </source>
</reference>
<gene>
    <name evidence="2" type="ORF">KME07_11805</name>
</gene>
<keyword evidence="1" id="KW-0812">Transmembrane</keyword>
<comment type="caution">
    <text evidence="2">The sequence shown here is derived from an EMBL/GenBank/DDBJ whole genome shotgun (WGS) entry which is preliminary data.</text>
</comment>
<name>A0A951PBG9_9CYAN</name>
<organism evidence="2 3">
    <name type="scientific">Pegethrix bostrychoides GSE-TBD4-15B</name>
    <dbReference type="NCBI Taxonomy" id="2839662"/>
    <lineage>
        <taxon>Bacteria</taxon>
        <taxon>Bacillati</taxon>
        <taxon>Cyanobacteriota</taxon>
        <taxon>Cyanophyceae</taxon>
        <taxon>Oculatellales</taxon>
        <taxon>Oculatellaceae</taxon>
        <taxon>Pegethrix</taxon>
    </lineage>
</organism>
<evidence type="ECO:0000256" key="1">
    <source>
        <dbReference type="SAM" id="Phobius"/>
    </source>
</evidence>
<proteinExistence type="predicted"/>
<evidence type="ECO:0000313" key="3">
    <source>
        <dbReference type="Proteomes" id="UP000707356"/>
    </source>
</evidence>
<feature type="transmembrane region" description="Helical" evidence="1">
    <location>
        <begin position="98"/>
        <end position="117"/>
    </location>
</feature>
<keyword evidence="1" id="KW-0472">Membrane</keyword>
<dbReference type="AlphaFoldDB" id="A0A951PBG9"/>
<keyword evidence="1" id="KW-1133">Transmembrane helix</keyword>
<feature type="transmembrane region" description="Helical" evidence="1">
    <location>
        <begin position="123"/>
        <end position="141"/>
    </location>
</feature>
<dbReference type="EMBL" id="JAHHHV010000065">
    <property type="protein sequence ID" value="MBW4466105.1"/>
    <property type="molecule type" value="Genomic_DNA"/>
</dbReference>
<reference evidence="2" key="2">
    <citation type="journal article" date="2022" name="Microbiol. Resour. Announc.">
        <title>Metagenome Sequencing to Explore Phylogenomics of Terrestrial Cyanobacteria.</title>
        <authorList>
            <person name="Ward R.D."/>
            <person name="Stajich J.E."/>
            <person name="Johansen J.R."/>
            <person name="Huntemann M."/>
            <person name="Clum A."/>
            <person name="Foster B."/>
            <person name="Foster B."/>
            <person name="Roux S."/>
            <person name="Palaniappan K."/>
            <person name="Varghese N."/>
            <person name="Mukherjee S."/>
            <person name="Reddy T.B.K."/>
            <person name="Daum C."/>
            <person name="Copeland A."/>
            <person name="Chen I.A."/>
            <person name="Ivanova N.N."/>
            <person name="Kyrpides N.C."/>
            <person name="Shapiro N."/>
            <person name="Eloe-Fadrosh E.A."/>
            <person name="Pietrasiak N."/>
        </authorList>
    </citation>
    <scope>NUCLEOTIDE SEQUENCE</scope>
    <source>
        <strain evidence="2">GSE-TBD4-15B</strain>
    </source>
</reference>